<feature type="compositionally biased region" description="Basic and acidic residues" evidence="6">
    <location>
        <begin position="127"/>
        <end position="141"/>
    </location>
</feature>
<dbReference type="InterPro" id="IPR001510">
    <property type="entry name" value="Znf_PARP"/>
</dbReference>
<evidence type="ECO:0000256" key="6">
    <source>
        <dbReference type="SAM" id="MobiDB-lite"/>
    </source>
</evidence>
<feature type="region of interest" description="Disordered" evidence="6">
    <location>
        <begin position="73"/>
        <end position="146"/>
    </location>
</feature>
<keyword evidence="8" id="KW-1185">Reference proteome</keyword>
<dbReference type="SUPFAM" id="SSF56784">
    <property type="entry name" value="HAD-like"/>
    <property type="match status" value="1"/>
</dbReference>
<evidence type="ECO:0000313" key="8">
    <source>
        <dbReference type="Proteomes" id="UP001515500"/>
    </source>
</evidence>
<evidence type="ECO:0000256" key="4">
    <source>
        <dbReference type="ARBA" id="ARBA00022833"/>
    </source>
</evidence>
<comment type="subcellular location">
    <subcellularLocation>
        <location evidence="1">Nucleus</location>
    </subcellularLocation>
</comment>
<proteinExistence type="predicted"/>
<keyword evidence="5" id="KW-0539">Nucleus</keyword>
<dbReference type="SUPFAM" id="SSF57716">
    <property type="entry name" value="Glucocorticoid receptor-like (DNA-binding domain)"/>
    <property type="match status" value="1"/>
</dbReference>
<dbReference type="Gene3D" id="3.30.1740.10">
    <property type="entry name" value="Zinc finger, PARP-type"/>
    <property type="match status" value="1"/>
</dbReference>
<dbReference type="InterPro" id="IPR036412">
    <property type="entry name" value="HAD-like_sf"/>
</dbReference>
<dbReference type="Proteomes" id="UP001515500">
    <property type="component" value="Chromosome 5"/>
</dbReference>
<evidence type="ECO:0000313" key="9">
    <source>
        <dbReference type="RefSeq" id="XP_039123264.1"/>
    </source>
</evidence>
<dbReference type="AlphaFoldDB" id="A0AB40B864"/>
<reference evidence="9" key="1">
    <citation type="submission" date="2025-08" db="UniProtKB">
        <authorList>
            <consortium name="RefSeq"/>
        </authorList>
    </citation>
    <scope>IDENTIFICATION</scope>
</reference>
<keyword evidence="4" id="KW-0862">Zinc</keyword>
<sequence>MVPSPSLVAEYAKSGRSSCKGCGKSIPSGSLRLGLSIKDPRGFNSTKWHHVGCFSSQSHPIVAKEIKGFSSLKGPDQDALRTLEAGGKSGPSSAKALQGGVRDNDGVDGSESDSEELKEKSLKKRKFDSEQEERKEKDINEPKMIGDGNKNDLAVAFSVSDIKNTYKDAKLPPKWKAFQTVIFHEQEDGLHSSEKIAAFDFDGCLANTTVYRVDPDDWSLMHPSIPEKLQSLYDSGYKLVIFTNEANIERWKNKRQVAVNFKIRMLENFMKLVKLPIQVFIACGLPLNKRNLTEDPFRKPKPGMWRLMEENFNSGIAIDRNQSFYVGDAAGRPNDHSDADIKFAQV</sequence>
<dbReference type="NCBIfam" id="TIGR01662">
    <property type="entry name" value="HAD-SF-IIIA"/>
    <property type="match status" value="1"/>
</dbReference>
<organism evidence="8 9">
    <name type="scientific">Dioscorea cayennensis subsp. rotundata</name>
    <name type="common">White Guinea yam</name>
    <name type="synonym">Dioscorea rotundata</name>
    <dbReference type="NCBI Taxonomy" id="55577"/>
    <lineage>
        <taxon>Eukaryota</taxon>
        <taxon>Viridiplantae</taxon>
        <taxon>Streptophyta</taxon>
        <taxon>Embryophyta</taxon>
        <taxon>Tracheophyta</taxon>
        <taxon>Spermatophyta</taxon>
        <taxon>Magnoliopsida</taxon>
        <taxon>Liliopsida</taxon>
        <taxon>Dioscoreales</taxon>
        <taxon>Dioscoreaceae</taxon>
        <taxon>Dioscorea</taxon>
    </lineage>
</organism>
<dbReference type="Pfam" id="PF00645">
    <property type="entry name" value="zf-PARP"/>
    <property type="match status" value="1"/>
</dbReference>
<dbReference type="PANTHER" id="PTHR12083:SF9">
    <property type="entry name" value="BIFUNCTIONAL POLYNUCLEOTIDE PHOSPHATASE_KINASE"/>
    <property type="match status" value="1"/>
</dbReference>
<dbReference type="GO" id="GO:0003690">
    <property type="term" value="F:double-stranded DNA binding"/>
    <property type="evidence" value="ECO:0007669"/>
    <property type="project" value="TreeGrafter"/>
</dbReference>
<dbReference type="PROSITE" id="PS50064">
    <property type="entry name" value="ZF_PARP_2"/>
    <property type="match status" value="1"/>
</dbReference>
<dbReference type="GO" id="GO:0008270">
    <property type="term" value="F:zinc ion binding"/>
    <property type="evidence" value="ECO:0007669"/>
    <property type="project" value="UniProtKB-KW"/>
</dbReference>
<dbReference type="GO" id="GO:0006281">
    <property type="term" value="P:DNA repair"/>
    <property type="evidence" value="ECO:0007669"/>
    <property type="project" value="TreeGrafter"/>
</dbReference>
<dbReference type="Gene3D" id="3.40.50.1000">
    <property type="entry name" value="HAD superfamily/HAD-like"/>
    <property type="match status" value="1"/>
</dbReference>
<dbReference type="InterPro" id="IPR023214">
    <property type="entry name" value="HAD_sf"/>
</dbReference>
<dbReference type="PANTHER" id="PTHR12083">
    <property type="entry name" value="BIFUNCTIONAL POLYNUCLEOTIDE PHOSPHATASE/KINASE"/>
    <property type="match status" value="1"/>
</dbReference>
<evidence type="ECO:0000256" key="3">
    <source>
        <dbReference type="ARBA" id="ARBA00022771"/>
    </source>
</evidence>
<dbReference type="InterPro" id="IPR006549">
    <property type="entry name" value="HAD-SF_hydro_IIIA"/>
</dbReference>
<evidence type="ECO:0000259" key="7">
    <source>
        <dbReference type="PROSITE" id="PS50064"/>
    </source>
</evidence>
<evidence type="ECO:0000256" key="1">
    <source>
        <dbReference type="ARBA" id="ARBA00004123"/>
    </source>
</evidence>
<accession>A0AB40B864</accession>
<evidence type="ECO:0000256" key="5">
    <source>
        <dbReference type="ARBA" id="ARBA00023242"/>
    </source>
</evidence>
<dbReference type="NCBIfam" id="TIGR01664">
    <property type="entry name" value="DNA-3'-Pase"/>
    <property type="match status" value="1"/>
</dbReference>
<dbReference type="GO" id="GO:0046403">
    <property type="term" value="F:polynucleotide 3'-phosphatase activity"/>
    <property type="evidence" value="ECO:0007669"/>
    <property type="project" value="TreeGrafter"/>
</dbReference>
<dbReference type="GeneID" id="120259876"/>
<dbReference type="Pfam" id="PF08645">
    <property type="entry name" value="PNK3P"/>
    <property type="match status" value="1"/>
</dbReference>
<evidence type="ECO:0000256" key="2">
    <source>
        <dbReference type="ARBA" id="ARBA00022723"/>
    </source>
</evidence>
<protein>
    <submittedName>
        <fullName evidence="9">Polynucleotide 3'-phosphatase ZDP isoform X1</fullName>
    </submittedName>
</protein>
<keyword evidence="3" id="KW-0863">Zinc-finger</keyword>
<name>A0AB40B864_DIOCR</name>
<dbReference type="InterPro" id="IPR006551">
    <property type="entry name" value="Polynucleotide_phosphatase"/>
</dbReference>
<keyword evidence="2" id="KW-0479">Metal-binding</keyword>
<dbReference type="InterPro" id="IPR013954">
    <property type="entry name" value="PNK3P"/>
</dbReference>
<dbReference type="RefSeq" id="XP_039123264.1">
    <property type="nucleotide sequence ID" value="XM_039267330.1"/>
</dbReference>
<gene>
    <name evidence="9" type="primary">LOC120259876</name>
</gene>
<dbReference type="SMART" id="SM01336">
    <property type="entry name" value="zf-PARP"/>
    <property type="match status" value="1"/>
</dbReference>
<feature type="domain" description="PARP-type" evidence="7">
    <location>
        <begin position="7"/>
        <end position="88"/>
    </location>
</feature>
<dbReference type="GO" id="GO:0046404">
    <property type="term" value="F:ATP-dependent polydeoxyribonucleotide 5'-hydroxyl-kinase activity"/>
    <property type="evidence" value="ECO:0007669"/>
    <property type="project" value="TreeGrafter"/>
</dbReference>
<dbReference type="InterPro" id="IPR036957">
    <property type="entry name" value="Znf_PARP_sf"/>
</dbReference>
<dbReference type="GO" id="GO:0005634">
    <property type="term" value="C:nucleus"/>
    <property type="evidence" value="ECO:0007669"/>
    <property type="project" value="UniProtKB-SubCell"/>
</dbReference>
<dbReference type="FunFam" id="3.40.50.1000:FF:000198">
    <property type="entry name" value="Bifunctional polynucleotide phosphatase/kinase"/>
    <property type="match status" value="1"/>
</dbReference>